<reference evidence="4 5" key="1">
    <citation type="submission" date="2019-11" db="EMBL/GenBank/DDBJ databases">
        <title>Type strains purchased from KCTC, JCM and DSMZ.</title>
        <authorList>
            <person name="Lu H."/>
        </authorList>
    </citation>
    <scope>NUCLEOTIDE SEQUENCE [LARGE SCALE GENOMIC DNA]</scope>
    <source>
        <strain evidence="4 5">KCTC 42409</strain>
    </source>
</reference>
<keyword evidence="1 2" id="KW-0732">Signal</keyword>
<comment type="caution">
    <text evidence="4">The sequence shown here is derived from an EMBL/GenBank/DDBJ whole genome shotgun (WGS) entry which is preliminary data.</text>
</comment>
<keyword evidence="5" id="KW-1185">Reference proteome</keyword>
<evidence type="ECO:0000256" key="1">
    <source>
        <dbReference type="ARBA" id="ARBA00022729"/>
    </source>
</evidence>
<dbReference type="RefSeq" id="WP_155440133.1">
    <property type="nucleotide sequence ID" value="NZ_WNLA01000011.1"/>
</dbReference>
<sequence length="321" mass="34843">MQLRSICALLLASSAIHTANATVADKALARPEGSRHYIVMEPASLPPEKRPTIILLHGHGASAASMLGLSSFMGYRSQDWLRLAEREKILLIAPDGVKASDGKRAWNDCRGDTETNATSDDVGFLSELIDRAITEHHADPARIYIYGASNGGGMAYRLGIELAPRLAAIGVSGSVMAAHSSCKAPSRPLSVFMLHGTADEIIPYQGGKLGHWLMTGRGTGVSMDETVMLWRKNAGLPDTPATYHYPHLKADDKTSATRYVWGTDPSAVQVAFVRVDGGGHVHASKTEELPWVLRKLLGNMNHDVDMADEMWNFFKDKRGGK</sequence>
<organism evidence="4 5">
    <name type="scientific">Pseudoduganella ginsengisoli</name>
    <dbReference type="NCBI Taxonomy" id="1462440"/>
    <lineage>
        <taxon>Bacteria</taxon>
        <taxon>Pseudomonadati</taxon>
        <taxon>Pseudomonadota</taxon>
        <taxon>Betaproteobacteria</taxon>
        <taxon>Burkholderiales</taxon>
        <taxon>Oxalobacteraceae</taxon>
        <taxon>Telluria group</taxon>
        <taxon>Pseudoduganella</taxon>
    </lineage>
</organism>
<feature type="domain" description="Phospholipase/carboxylesterase/thioesterase" evidence="3">
    <location>
        <begin position="48"/>
        <end position="209"/>
    </location>
</feature>
<dbReference type="PANTHER" id="PTHR43037">
    <property type="entry name" value="UNNAMED PRODUCT-RELATED"/>
    <property type="match status" value="1"/>
</dbReference>
<dbReference type="SUPFAM" id="SSF53474">
    <property type="entry name" value="alpha/beta-Hydrolases"/>
    <property type="match status" value="1"/>
</dbReference>
<dbReference type="InterPro" id="IPR003140">
    <property type="entry name" value="PLipase/COase/thioEstase"/>
</dbReference>
<proteinExistence type="predicted"/>
<gene>
    <name evidence="4" type="ORF">GM668_16965</name>
</gene>
<feature type="chain" id="PRO_5027028565" description="Phospholipase/carboxylesterase/thioesterase domain-containing protein" evidence="2">
    <location>
        <begin position="22"/>
        <end position="321"/>
    </location>
</feature>
<dbReference type="InterPro" id="IPR029058">
    <property type="entry name" value="AB_hydrolase_fold"/>
</dbReference>
<dbReference type="InterPro" id="IPR050955">
    <property type="entry name" value="Plant_Biomass_Hydrol_Est"/>
</dbReference>
<name>A0A6L6Q2R9_9BURK</name>
<evidence type="ECO:0000256" key="2">
    <source>
        <dbReference type="SAM" id="SignalP"/>
    </source>
</evidence>
<feature type="signal peptide" evidence="2">
    <location>
        <begin position="1"/>
        <end position="21"/>
    </location>
</feature>
<dbReference type="OrthoDB" id="9765647at2"/>
<dbReference type="Pfam" id="PF02230">
    <property type="entry name" value="Abhydrolase_2"/>
    <property type="match status" value="1"/>
</dbReference>
<dbReference type="Gene3D" id="3.40.50.1820">
    <property type="entry name" value="alpha/beta hydrolase"/>
    <property type="match status" value="1"/>
</dbReference>
<dbReference type="GO" id="GO:0016787">
    <property type="term" value="F:hydrolase activity"/>
    <property type="evidence" value="ECO:0007669"/>
    <property type="project" value="InterPro"/>
</dbReference>
<dbReference type="AlphaFoldDB" id="A0A6L6Q2R9"/>
<evidence type="ECO:0000313" key="4">
    <source>
        <dbReference type="EMBL" id="MTW03776.1"/>
    </source>
</evidence>
<protein>
    <recommendedName>
        <fullName evidence="3">Phospholipase/carboxylesterase/thioesterase domain-containing protein</fullName>
    </recommendedName>
</protein>
<dbReference type="PANTHER" id="PTHR43037:SF1">
    <property type="entry name" value="BLL1128 PROTEIN"/>
    <property type="match status" value="1"/>
</dbReference>
<evidence type="ECO:0000259" key="3">
    <source>
        <dbReference type="Pfam" id="PF02230"/>
    </source>
</evidence>
<accession>A0A6L6Q2R9</accession>
<dbReference type="EMBL" id="WNLA01000011">
    <property type="protein sequence ID" value="MTW03776.1"/>
    <property type="molecule type" value="Genomic_DNA"/>
</dbReference>
<evidence type="ECO:0000313" key="5">
    <source>
        <dbReference type="Proteomes" id="UP000484015"/>
    </source>
</evidence>
<dbReference type="Proteomes" id="UP000484015">
    <property type="component" value="Unassembled WGS sequence"/>
</dbReference>